<sequence>MSRTVSSGPTRVRLAFYGRTNHTGEKAGADMSRQYLACSAIAAKLGAMTQWFYDAPHALDGSFCLSVRDVESRLGAARGDCRALAVSVADPEREFDAVVCAAPDRLPRQPRMRDPLLRAASMSNVPFVFADDDLSLARQLASNALVFYRLGLSCPEWPALR</sequence>
<dbReference type="Proteomes" id="UP001285521">
    <property type="component" value="Unassembled WGS sequence"/>
</dbReference>
<evidence type="ECO:0000313" key="1">
    <source>
        <dbReference type="EMBL" id="MDX8030985.1"/>
    </source>
</evidence>
<comment type="caution">
    <text evidence="1">The sequence shown here is derived from an EMBL/GenBank/DDBJ whole genome shotgun (WGS) entry which is preliminary data.</text>
</comment>
<gene>
    <name evidence="1" type="ORF">SK803_12220</name>
</gene>
<dbReference type="EMBL" id="JAXAVW010000008">
    <property type="protein sequence ID" value="MDX8030985.1"/>
    <property type="molecule type" value="Genomic_DNA"/>
</dbReference>
<name>A0ABU4SYR3_9PSEU</name>
<organism evidence="1 2">
    <name type="scientific">Lentzea miocenica</name>
    <dbReference type="NCBI Taxonomy" id="3095431"/>
    <lineage>
        <taxon>Bacteria</taxon>
        <taxon>Bacillati</taxon>
        <taxon>Actinomycetota</taxon>
        <taxon>Actinomycetes</taxon>
        <taxon>Pseudonocardiales</taxon>
        <taxon>Pseudonocardiaceae</taxon>
        <taxon>Lentzea</taxon>
    </lineage>
</organism>
<keyword evidence="2" id="KW-1185">Reference proteome</keyword>
<evidence type="ECO:0000313" key="2">
    <source>
        <dbReference type="Proteomes" id="UP001285521"/>
    </source>
</evidence>
<reference evidence="1 2" key="2">
    <citation type="submission" date="2023-11" db="EMBL/GenBank/DDBJ databases">
        <authorList>
            <person name="Lara A.C."/>
            <person name="Chronakova A."/>
        </authorList>
    </citation>
    <scope>NUCLEOTIDE SEQUENCE [LARGE SCALE GENOMIC DNA]</scope>
    <source>
        <strain evidence="1 2">BCCO 10_0856</strain>
    </source>
</reference>
<accession>A0ABU4SYR3</accession>
<proteinExistence type="predicted"/>
<protein>
    <submittedName>
        <fullName evidence="1">Uncharacterized protein</fullName>
    </submittedName>
</protein>
<dbReference type="RefSeq" id="WP_319966044.1">
    <property type="nucleotide sequence ID" value="NZ_JAXAVW010000008.1"/>
</dbReference>
<reference evidence="1 2" key="1">
    <citation type="submission" date="2023-11" db="EMBL/GenBank/DDBJ databases">
        <title>Lentzea sokolovensis, sp. nov., Lentzea kristufkii, sp. nov., and Lentzea miocenensis, sp. nov., rare actinobacteria from Sokolov Coal Basin, Miocene lacustrine sediment, Czech Republic.</title>
        <authorList>
            <person name="Lara A."/>
            <person name="Kotroba L."/>
            <person name="Nouioui I."/>
            <person name="Neumann-Schaal M."/>
            <person name="Mast Y."/>
            <person name="Chronakova A."/>
        </authorList>
    </citation>
    <scope>NUCLEOTIDE SEQUENCE [LARGE SCALE GENOMIC DNA]</scope>
    <source>
        <strain evidence="1 2">BCCO 10_0856</strain>
    </source>
</reference>